<organism evidence="1 2">
    <name type="scientific">Leptospira ainlahdjerensis</name>
    <dbReference type="NCBI Taxonomy" id="2810033"/>
    <lineage>
        <taxon>Bacteria</taxon>
        <taxon>Pseudomonadati</taxon>
        <taxon>Spirochaetota</taxon>
        <taxon>Spirochaetia</taxon>
        <taxon>Leptospirales</taxon>
        <taxon>Leptospiraceae</taxon>
        <taxon>Leptospira</taxon>
    </lineage>
</organism>
<dbReference type="RefSeq" id="WP_205279874.1">
    <property type="nucleotide sequence ID" value="NZ_JAFFPU010000041.1"/>
</dbReference>
<evidence type="ECO:0000313" key="2">
    <source>
        <dbReference type="Proteomes" id="UP000724686"/>
    </source>
</evidence>
<name>A0ABS2UDF7_9LEPT</name>
<dbReference type="Proteomes" id="UP000724686">
    <property type="component" value="Unassembled WGS sequence"/>
</dbReference>
<gene>
    <name evidence="1" type="ORF">JWG45_11650</name>
</gene>
<proteinExistence type="predicted"/>
<reference evidence="1 2" key="1">
    <citation type="submission" date="2021-02" db="EMBL/GenBank/DDBJ databases">
        <title>Leptospira ainlahdjerensis sp. nov., Leptospira ainazelensis sp. nov., Leptospira abararensis sp. nov. and Leptospira chreensis sp. nov., four new species isolated from water sources in Algeria.</title>
        <authorList>
            <person name="Amara Korba A."/>
            <person name="Kainiu M."/>
            <person name="Vincent A.T."/>
            <person name="Mariet J.-F."/>
            <person name="Veyrier F.J."/>
            <person name="Goarant C."/>
            <person name="Picardeau M."/>
        </authorList>
    </citation>
    <scope>NUCLEOTIDE SEQUENCE [LARGE SCALE GENOMIC DNA]</scope>
    <source>
        <strain evidence="1 2">201903070</strain>
    </source>
</reference>
<evidence type="ECO:0000313" key="1">
    <source>
        <dbReference type="EMBL" id="MBM9577804.1"/>
    </source>
</evidence>
<comment type="caution">
    <text evidence="1">The sequence shown here is derived from an EMBL/GenBank/DDBJ whole genome shotgun (WGS) entry which is preliminary data.</text>
</comment>
<sequence length="61" mass="7205">MGTPPRFWFRAYLRVKNDFMEGFGVNSYKTLALGNFEFLRLEMPALKRGSFFESIDSHSFF</sequence>
<protein>
    <submittedName>
        <fullName evidence="1">Uncharacterized protein</fullName>
    </submittedName>
</protein>
<keyword evidence="2" id="KW-1185">Reference proteome</keyword>
<dbReference type="EMBL" id="JAFFPU010000041">
    <property type="protein sequence ID" value="MBM9577804.1"/>
    <property type="molecule type" value="Genomic_DNA"/>
</dbReference>
<accession>A0ABS2UDF7</accession>